<protein>
    <recommendedName>
        <fullName evidence="3">NRDE family protein</fullName>
    </recommendedName>
</protein>
<dbReference type="Proteomes" id="UP000003789">
    <property type="component" value="Unassembled WGS sequence"/>
</dbReference>
<dbReference type="HOGENOM" id="CLU_084211_1_0_6"/>
<dbReference type="EMBL" id="AAPH01000014">
    <property type="protein sequence ID" value="EAS43048.1"/>
    <property type="molecule type" value="Genomic_DNA"/>
</dbReference>
<gene>
    <name evidence="1" type="ORF">P3TCK_11399</name>
</gene>
<accession>Q1Z3F8</accession>
<name>Q1Z3F8_9GAMM</name>
<dbReference type="Gene3D" id="3.60.60.10">
    <property type="entry name" value="Penicillin V Acylase, Chain A"/>
    <property type="match status" value="1"/>
</dbReference>
<evidence type="ECO:0000313" key="2">
    <source>
        <dbReference type="Proteomes" id="UP000003789"/>
    </source>
</evidence>
<dbReference type="RefSeq" id="WP_006230302.1">
    <property type="nucleotide sequence ID" value="NZ_CH724134.1"/>
</dbReference>
<sequence>MCTATWMLTSSGYQIYFNRDEQKGRPEALPPTRFDNTGTEFVMPVDPVGGGSWIAMNEHGLSLCLLNFYQGKMPQKPLISRGLLIKQLANCQTAHEALATLDTVPLLHYAPFSLMLFDPALTQSHGEVLGVCWNGISLSTITPQAPMVSSGVDLHNVTAYRQGEYLRYIEQGVTAESLRAFHASHVLMRDESLAFKRNACHSHLSACMHRDDAHTVSFTHIEVTPQLLTMNYHAGSLCADESCEKRKINGNKNPTSSFLLVRKMITAPAELII</sequence>
<comment type="caution">
    <text evidence="1">The sequence shown here is derived from an EMBL/GenBank/DDBJ whole genome shotgun (WGS) entry which is preliminary data.</text>
</comment>
<dbReference type="Pfam" id="PF05742">
    <property type="entry name" value="TANGO2"/>
    <property type="match status" value="1"/>
</dbReference>
<proteinExistence type="predicted"/>
<dbReference type="AlphaFoldDB" id="Q1Z3F8"/>
<evidence type="ECO:0008006" key="3">
    <source>
        <dbReference type="Google" id="ProtNLM"/>
    </source>
</evidence>
<reference evidence="1 2" key="1">
    <citation type="submission" date="2006-03" db="EMBL/GenBank/DDBJ databases">
        <authorList>
            <person name="Bartlett D.H."/>
            <person name="Valle G."/>
            <person name="Lauro F.M."/>
            <person name="Vezzi A."/>
            <person name="Simonato F."/>
            <person name="Eloe E."/>
            <person name="Vitulo N."/>
            <person name="Stratton T.K."/>
            <person name="D'angelo M."/>
            <person name="Ferriera S."/>
            <person name="Johnson J."/>
            <person name="Kravitz S."/>
            <person name="Beeson K."/>
            <person name="Sutton G."/>
            <person name="Rogers Y."/>
            <person name="Friedman R."/>
            <person name="Frazier M."/>
            <person name="Venter J.C."/>
        </authorList>
    </citation>
    <scope>NUCLEOTIDE SEQUENCE [LARGE SCALE GENOMIC DNA]</scope>
    <source>
        <strain evidence="1 2">3TCK</strain>
    </source>
</reference>
<organism evidence="1 2">
    <name type="scientific">Photobacterium profundum 3TCK</name>
    <dbReference type="NCBI Taxonomy" id="314280"/>
    <lineage>
        <taxon>Bacteria</taxon>
        <taxon>Pseudomonadati</taxon>
        <taxon>Pseudomonadota</taxon>
        <taxon>Gammaproteobacteria</taxon>
        <taxon>Vibrionales</taxon>
        <taxon>Vibrionaceae</taxon>
        <taxon>Photobacterium</taxon>
    </lineage>
</organism>
<dbReference type="InterPro" id="IPR008551">
    <property type="entry name" value="TANGO2"/>
</dbReference>
<dbReference type="OrthoDB" id="1113830at2"/>
<evidence type="ECO:0000313" key="1">
    <source>
        <dbReference type="EMBL" id="EAS43048.1"/>
    </source>
</evidence>